<keyword evidence="2" id="KW-0812">Transmembrane</keyword>
<accession>A0ABX0LLN5</accession>
<evidence type="ECO:0000259" key="3">
    <source>
        <dbReference type="Pfam" id="PF01478"/>
    </source>
</evidence>
<gene>
    <name evidence="4" type="ORF">F0185_08870</name>
</gene>
<dbReference type="Gene3D" id="1.20.120.1220">
    <property type="match status" value="1"/>
</dbReference>
<dbReference type="Proteomes" id="UP000785613">
    <property type="component" value="Unassembled WGS sequence"/>
</dbReference>
<organism evidence="4 5">
    <name type="scientific">Massilia rubra</name>
    <dbReference type="NCBI Taxonomy" id="2607910"/>
    <lineage>
        <taxon>Bacteria</taxon>
        <taxon>Pseudomonadati</taxon>
        <taxon>Pseudomonadota</taxon>
        <taxon>Betaproteobacteria</taxon>
        <taxon>Burkholderiales</taxon>
        <taxon>Oxalobacteraceae</taxon>
        <taxon>Telluria group</taxon>
        <taxon>Massilia</taxon>
    </lineage>
</organism>
<proteinExistence type="inferred from homology"/>
<feature type="transmembrane region" description="Helical" evidence="2">
    <location>
        <begin position="120"/>
        <end position="140"/>
    </location>
</feature>
<comment type="caution">
    <text evidence="4">The sequence shown here is derived from an EMBL/GenBank/DDBJ whole genome shotgun (WGS) entry which is preliminary data.</text>
</comment>
<comment type="similarity">
    <text evidence="1">Belongs to the peptidase A24 family.</text>
</comment>
<feature type="transmembrane region" description="Helical" evidence="2">
    <location>
        <begin position="95"/>
        <end position="114"/>
    </location>
</feature>
<dbReference type="Pfam" id="PF01478">
    <property type="entry name" value="Peptidase_A24"/>
    <property type="match status" value="1"/>
</dbReference>
<dbReference type="PANTHER" id="PTHR30487:SF0">
    <property type="entry name" value="PREPILIN LEADER PEPTIDASE_N-METHYLTRANSFERASE-RELATED"/>
    <property type="match status" value="1"/>
</dbReference>
<reference evidence="4 5" key="1">
    <citation type="submission" date="2019-09" db="EMBL/GenBank/DDBJ databases">
        <title>Taxonomy of Antarctic Massilia spp.: description of Massilia rubra sp. nov., Massilia aquatica sp. nov., Massilia mucilaginosa sp. nov., Massilia frigida sp. nov. isolated from streams, lakes and regoliths.</title>
        <authorList>
            <person name="Holochova P."/>
            <person name="Sedlacek I."/>
            <person name="Kralova S."/>
            <person name="Maslanova I."/>
            <person name="Busse H.-J."/>
            <person name="Stankova E."/>
            <person name="Vrbovska V."/>
            <person name="Kovarovic V."/>
            <person name="Bartak M."/>
            <person name="Svec P."/>
            <person name="Pantucek R."/>
        </authorList>
    </citation>
    <scope>NUCLEOTIDE SEQUENCE [LARGE SCALE GENOMIC DNA]</scope>
    <source>
        <strain evidence="4 5">CCM 8692</strain>
    </source>
</reference>
<evidence type="ECO:0000313" key="4">
    <source>
        <dbReference type="EMBL" id="NHZ33700.1"/>
    </source>
</evidence>
<feature type="domain" description="Prepilin type IV endopeptidase peptidase" evidence="3">
    <location>
        <begin position="77"/>
        <end position="180"/>
    </location>
</feature>
<evidence type="ECO:0000256" key="2">
    <source>
        <dbReference type="SAM" id="Phobius"/>
    </source>
</evidence>
<dbReference type="InterPro" id="IPR000045">
    <property type="entry name" value="Prepilin_IV_endopep_pep"/>
</dbReference>
<dbReference type="EMBL" id="VUYU01000005">
    <property type="protein sequence ID" value="NHZ33700.1"/>
    <property type="molecule type" value="Genomic_DNA"/>
</dbReference>
<keyword evidence="5" id="KW-1185">Reference proteome</keyword>
<evidence type="ECO:0000256" key="1">
    <source>
        <dbReference type="ARBA" id="ARBA00005801"/>
    </source>
</evidence>
<keyword evidence="2" id="KW-0472">Membrane</keyword>
<feature type="transmembrane region" description="Helical" evidence="2">
    <location>
        <begin position="65"/>
        <end position="88"/>
    </location>
</feature>
<sequence>MTFVLVRAPKSGLPSHAGQDIRPIRSRVRLNILVSPITQTPPRLADSRQHHRPVTMNDTALFFELLGMLVTDPRTGVLLALLMAAAVCDYRTFRIPNLITFGGIGFALVYNSIVPPVWHAGWAWAPAGMLLGFCAMLPMYAMGVMGAGDVKLMAMVGAFLGFHATLQALLFCVLSAGIAALAFGLRKRVMGRLLANTGAAMRGMFWSAIASGKPQLAPGAMPSVGKLAYGISIAIGTTACLVAQQFNLV</sequence>
<keyword evidence="2" id="KW-1133">Transmembrane helix</keyword>
<dbReference type="InterPro" id="IPR050882">
    <property type="entry name" value="Prepilin_peptidase/N-MTase"/>
</dbReference>
<evidence type="ECO:0000313" key="5">
    <source>
        <dbReference type="Proteomes" id="UP000785613"/>
    </source>
</evidence>
<protein>
    <submittedName>
        <fullName evidence="4">Prepilin peptidase</fullName>
    </submittedName>
</protein>
<feature type="transmembrane region" description="Helical" evidence="2">
    <location>
        <begin position="152"/>
        <end position="183"/>
    </location>
</feature>
<dbReference type="PANTHER" id="PTHR30487">
    <property type="entry name" value="TYPE 4 PREPILIN-LIKE PROTEINS LEADER PEPTIDE-PROCESSING ENZYME"/>
    <property type="match status" value="1"/>
</dbReference>
<name>A0ABX0LLN5_9BURK</name>